<feature type="transmembrane region" description="Helical" evidence="9">
    <location>
        <begin position="137"/>
        <end position="159"/>
    </location>
</feature>
<dbReference type="Pfam" id="PF01595">
    <property type="entry name" value="CNNM"/>
    <property type="match status" value="1"/>
</dbReference>
<dbReference type="CDD" id="cd04590">
    <property type="entry name" value="CBS_pair_CorC_HlyC_assoc"/>
    <property type="match status" value="1"/>
</dbReference>
<evidence type="ECO:0000313" key="12">
    <source>
        <dbReference type="EMBL" id="GID14039.1"/>
    </source>
</evidence>
<dbReference type="Pfam" id="PF00571">
    <property type="entry name" value="CBS"/>
    <property type="match status" value="2"/>
</dbReference>
<dbReference type="PANTHER" id="PTHR43099">
    <property type="entry name" value="UPF0053 PROTEIN YRKA"/>
    <property type="match status" value="1"/>
</dbReference>
<keyword evidence="2" id="KW-1003">Cell membrane</keyword>
<dbReference type="PROSITE" id="PS51371">
    <property type="entry name" value="CBS"/>
    <property type="match status" value="1"/>
</dbReference>
<dbReference type="SUPFAM" id="SSF54631">
    <property type="entry name" value="CBS-domain pair"/>
    <property type="match status" value="1"/>
</dbReference>
<dbReference type="InterPro" id="IPR044751">
    <property type="entry name" value="Ion_transp-like_CBS"/>
</dbReference>
<sequence length="341" mass="36427">MNVGALVVTVVLLAGNAFFVASEFAVIASRRTQIQSAASQSRRARWTLSAMGQLPLMVAGTQLGVTICSLGLGAAAEPAIAHLLVVPFEWAHLPEDLVHPVAFVLALAIVTYLHTVLGEMVPKNLTLVGPERAVLWLGPPLLAFCTVTKPVLVAVQWLAGLVLKAFRIDPPDEAKTVYTAEELAGLVAESRTEGLLEESEHQRISGALALTRRTAREALRPWREVVTVPDDISPAALELTATRTGRSRFPVVARASRRVTGFVHVKDVLDVTGTARRQPIAAEVVRPLAVAPPDRTLADLLLSMRRDRHHIVLVGSGGEPLGIVTLDDVLSAVVGSATPAR</sequence>
<feature type="transmembrane region" description="Helical" evidence="9">
    <location>
        <begin position="56"/>
        <end position="76"/>
    </location>
</feature>
<keyword evidence="5 8" id="KW-1133">Transmembrane helix</keyword>
<keyword evidence="13" id="KW-1185">Reference proteome</keyword>
<accession>A0A8J3NFP8</accession>
<dbReference type="AlphaFoldDB" id="A0A8J3NFP8"/>
<keyword evidence="6 8" id="KW-0472">Membrane</keyword>
<feature type="domain" description="CNNM transmembrane" evidence="11">
    <location>
        <begin position="1"/>
        <end position="200"/>
    </location>
</feature>
<evidence type="ECO:0000256" key="6">
    <source>
        <dbReference type="ARBA" id="ARBA00023136"/>
    </source>
</evidence>
<evidence type="ECO:0000256" key="8">
    <source>
        <dbReference type="PROSITE-ProRule" id="PRU01193"/>
    </source>
</evidence>
<comment type="caution">
    <text evidence="12">The sequence shown here is derived from an EMBL/GenBank/DDBJ whole genome shotgun (WGS) entry which is preliminary data.</text>
</comment>
<evidence type="ECO:0000256" key="4">
    <source>
        <dbReference type="ARBA" id="ARBA00022737"/>
    </source>
</evidence>
<dbReference type="InterPro" id="IPR051676">
    <property type="entry name" value="UPF0053_domain"/>
</dbReference>
<evidence type="ECO:0000313" key="13">
    <source>
        <dbReference type="Proteomes" id="UP000612808"/>
    </source>
</evidence>
<keyword evidence="3 8" id="KW-0812">Transmembrane</keyword>
<dbReference type="SMART" id="SM00116">
    <property type="entry name" value="CBS"/>
    <property type="match status" value="2"/>
</dbReference>
<keyword evidence="4" id="KW-0677">Repeat</keyword>
<evidence type="ECO:0000256" key="5">
    <source>
        <dbReference type="ARBA" id="ARBA00022989"/>
    </source>
</evidence>
<proteinExistence type="predicted"/>
<feature type="transmembrane region" description="Helical" evidence="9">
    <location>
        <begin position="97"/>
        <end position="117"/>
    </location>
</feature>
<reference evidence="12" key="1">
    <citation type="submission" date="2021-01" db="EMBL/GenBank/DDBJ databases">
        <title>Whole genome shotgun sequence of Actinocatenispora rupis NBRC 107355.</title>
        <authorList>
            <person name="Komaki H."/>
            <person name="Tamura T."/>
        </authorList>
    </citation>
    <scope>NUCLEOTIDE SEQUENCE</scope>
    <source>
        <strain evidence="12">NBRC 107355</strain>
    </source>
</reference>
<feature type="domain" description="CBS" evidence="10">
    <location>
        <begin position="284"/>
        <end position="340"/>
    </location>
</feature>
<evidence type="ECO:0000256" key="2">
    <source>
        <dbReference type="ARBA" id="ARBA00022475"/>
    </source>
</evidence>
<evidence type="ECO:0000256" key="3">
    <source>
        <dbReference type="ARBA" id="ARBA00022692"/>
    </source>
</evidence>
<evidence type="ECO:0000259" key="10">
    <source>
        <dbReference type="PROSITE" id="PS51371"/>
    </source>
</evidence>
<dbReference type="GO" id="GO:0005886">
    <property type="term" value="C:plasma membrane"/>
    <property type="evidence" value="ECO:0007669"/>
    <property type="project" value="UniProtKB-SubCell"/>
</dbReference>
<dbReference type="PANTHER" id="PTHR43099:SF5">
    <property type="entry name" value="HLYC_CORC FAMILY TRANSPORTER"/>
    <property type="match status" value="1"/>
</dbReference>
<evidence type="ECO:0000256" key="1">
    <source>
        <dbReference type="ARBA" id="ARBA00004651"/>
    </source>
</evidence>
<dbReference type="InterPro" id="IPR046342">
    <property type="entry name" value="CBS_dom_sf"/>
</dbReference>
<comment type="subcellular location">
    <subcellularLocation>
        <location evidence="1">Cell membrane</location>
        <topology evidence="1">Multi-pass membrane protein</topology>
    </subcellularLocation>
</comment>
<evidence type="ECO:0000256" key="9">
    <source>
        <dbReference type="SAM" id="Phobius"/>
    </source>
</evidence>
<dbReference type="Gene3D" id="3.10.580.10">
    <property type="entry name" value="CBS-domain"/>
    <property type="match status" value="1"/>
</dbReference>
<keyword evidence="7" id="KW-0129">CBS domain</keyword>
<dbReference type="PROSITE" id="PS51846">
    <property type="entry name" value="CNNM"/>
    <property type="match status" value="1"/>
</dbReference>
<dbReference type="InterPro" id="IPR002550">
    <property type="entry name" value="CNNM"/>
</dbReference>
<evidence type="ECO:0000256" key="7">
    <source>
        <dbReference type="PROSITE-ProRule" id="PRU00703"/>
    </source>
</evidence>
<dbReference type="RefSeq" id="WP_203661604.1">
    <property type="nucleotide sequence ID" value="NZ_BAAAZM010000014.1"/>
</dbReference>
<protein>
    <submittedName>
        <fullName evidence="12">Membrane protein</fullName>
    </submittedName>
</protein>
<dbReference type="InterPro" id="IPR000644">
    <property type="entry name" value="CBS_dom"/>
</dbReference>
<dbReference type="EMBL" id="BOMB01000028">
    <property type="protein sequence ID" value="GID14039.1"/>
    <property type="molecule type" value="Genomic_DNA"/>
</dbReference>
<evidence type="ECO:0000259" key="11">
    <source>
        <dbReference type="PROSITE" id="PS51846"/>
    </source>
</evidence>
<name>A0A8J3NFP8_9ACTN</name>
<organism evidence="12 13">
    <name type="scientific">Actinocatenispora rupis</name>
    <dbReference type="NCBI Taxonomy" id="519421"/>
    <lineage>
        <taxon>Bacteria</taxon>
        <taxon>Bacillati</taxon>
        <taxon>Actinomycetota</taxon>
        <taxon>Actinomycetes</taxon>
        <taxon>Micromonosporales</taxon>
        <taxon>Micromonosporaceae</taxon>
        <taxon>Actinocatenispora</taxon>
    </lineage>
</organism>
<gene>
    <name evidence="12" type="ORF">Aru02nite_49280</name>
</gene>
<dbReference type="Proteomes" id="UP000612808">
    <property type="component" value="Unassembled WGS sequence"/>
</dbReference>